<dbReference type="GO" id="GO:0050151">
    <property type="term" value="F:oleate hydratase activity"/>
    <property type="evidence" value="ECO:0007669"/>
    <property type="project" value="InterPro"/>
</dbReference>
<protein>
    <submittedName>
        <fullName evidence="2">67 kDa myosin-cross-reactive antigen like family protein</fullName>
    </submittedName>
</protein>
<organism evidence="2 3">
    <name type="scientific">Aspergillus homomorphus (strain CBS 101889)</name>
    <dbReference type="NCBI Taxonomy" id="1450537"/>
    <lineage>
        <taxon>Eukaryota</taxon>
        <taxon>Fungi</taxon>
        <taxon>Dikarya</taxon>
        <taxon>Ascomycota</taxon>
        <taxon>Pezizomycotina</taxon>
        <taxon>Eurotiomycetes</taxon>
        <taxon>Eurotiomycetidae</taxon>
        <taxon>Eurotiales</taxon>
        <taxon>Aspergillaceae</taxon>
        <taxon>Aspergillus</taxon>
        <taxon>Aspergillus subgen. Circumdati</taxon>
    </lineage>
</organism>
<evidence type="ECO:0000256" key="1">
    <source>
        <dbReference type="SAM" id="Phobius"/>
    </source>
</evidence>
<feature type="transmembrane region" description="Helical" evidence="1">
    <location>
        <begin position="12"/>
        <end position="28"/>
    </location>
</feature>
<dbReference type="GO" id="GO:0071949">
    <property type="term" value="F:FAD binding"/>
    <property type="evidence" value="ECO:0007669"/>
    <property type="project" value="InterPro"/>
</dbReference>
<name>A0A395I7E2_ASPHC</name>
<keyword evidence="1" id="KW-0472">Membrane</keyword>
<dbReference type="PANTHER" id="PTHR37417">
    <property type="entry name" value="67 KDA MYOSIN-CROSS-REACTIVE ANTIGEN FAMILY PROTEIN (AFU_ORTHOLOGUE AFUA_5G09970)"/>
    <property type="match status" value="1"/>
</dbReference>
<dbReference type="InterPro" id="IPR036188">
    <property type="entry name" value="FAD/NAD-bd_sf"/>
</dbReference>
<feature type="non-terminal residue" evidence="2">
    <location>
        <position position="509"/>
    </location>
</feature>
<dbReference type="InterPro" id="IPR010354">
    <property type="entry name" value="Oleate_hydratase"/>
</dbReference>
<reference evidence="2 3" key="1">
    <citation type="submission" date="2018-02" db="EMBL/GenBank/DDBJ databases">
        <title>The genomes of Aspergillus section Nigri reveals drivers in fungal speciation.</title>
        <authorList>
            <consortium name="DOE Joint Genome Institute"/>
            <person name="Vesth T.C."/>
            <person name="Nybo J."/>
            <person name="Theobald S."/>
            <person name="Brandl J."/>
            <person name="Frisvad J.C."/>
            <person name="Nielsen K.F."/>
            <person name="Lyhne E.K."/>
            <person name="Kogle M.E."/>
            <person name="Kuo A."/>
            <person name="Riley R."/>
            <person name="Clum A."/>
            <person name="Nolan M."/>
            <person name="Lipzen A."/>
            <person name="Salamov A."/>
            <person name="Henrissat B."/>
            <person name="Wiebenga A."/>
            <person name="De vries R.P."/>
            <person name="Grigoriev I.V."/>
            <person name="Mortensen U.H."/>
            <person name="Andersen M.R."/>
            <person name="Baker S.E."/>
        </authorList>
    </citation>
    <scope>NUCLEOTIDE SEQUENCE [LARGE SCALE GENOMIC DNA]</scope>
    <source>
        <strain evidence="2 3">CBS 101889</strain>
    </source>
</reference>
<dbReference type="EMBL" id="KZ824272">
    <property type="protein sequence ID" value="RAL15203.1"/>
    <property type="molecule type" value="Genomic_DNA"/>
</dbReference>
<accession>A0A395I7E2</accession>
<keyword evidence="1" id="KW-0812">Transmembrane</keyword>
<sequence length="509" mass="57329">MTSHSSNNVEVWILGTGTAALASALFLLKNNSLKPPNIHLLDSHSSVDQVLHYPGNSGTGYDQFAGCLPVPIGAPLRDLLSSIPSSQNSRISIFEEINNRQQQRYPVNHNQRTCFVIQKNDSLEQISTDHLNLSIRQRLKLLSFMLKSEDSLGRSQIREHFSKNFFQSVFWAVWSAQFCFQPWHSATEFQTSLNQYLHEFQGLSILNCLDITGYYQHECIFLPIYHYLRSLGVDYLFNAKVKEISFVNVGNDLKPQRLSFSHCEHIVTKNLGPNDFLIAALGSTVSGSQTGTNSQPPQWNSIWSNDNLNDNWSLWLELGNKDRTFGDPYNFCVRQSESMLESFTITTEDSVLFQNFQVITQHKSQAGAFISLQESSWKLVLCVPLQPVFADQPGNVRVLWGFANCPDRRGNYISKPMLQCSGSEILTEVCGHLGLTHEPARHRTITIPRVMPRMSAAYLTRQSSDRPCTKPKATSNLGLIGQFVDLPPYTAVDLSYGIRTAETAVSQLL</sequence>
<keyword evidence="1" id="KW-1133">Transmembrane helix</keyword>
<dbReference type="RefSeq" id="XP_025554357.1">
    <property type="nucleotide sequence ID" value="XM_025692522.1"/>
</dbReference>
<keyword evidence="3" id="KW-1185">Reference proteome</keyword>
<dbReference type="Gene3D" id="3.50.50.60">
    <property type="entry name" value="FAD/NAD(P)-binding domain"/>
    <property type="match status" value="2"/>
</dbReference>
<dbReference type="Pfam" id="PF06100">
    <property type="entry name" value="MCRA"/>
    <property type="match status" value="1"/>
</dbReference>
<evidence type="ECO:0000313" key="3">
    <source>
        <dbReference type="Proteomes" id="UP000248961"/>
    </source>
</evidence>
<dbReference type="OrthoDB" id="545169at2759"/>
<dbReference type="Gene3D" id="3.30.9.80">
    <property type="match status" value="1"/>
</dbReference>
<dbReference type="GO" id="GO:0006631">
    <property type="term" value="P:fatty acid metabolic process"/>
    <property type="evidence" value="ECO:0007669"/>
    <property type="project" value="InterPro"/>
</dbReference>
<dbReference type="VEuPathDB" id="FungiDB:BO97DRAFT_363896"/>
<dbReference type="GeneID" id="37196811"/>
<dbReference type="PANTHER" id="PTHR37417:SF2">
    <property type="entry name" value="67 KDA MYOSIN-CROSS-REACTIVE ANTIGEN FAMILY PROTEIN (AFU_ORTHOLOGUE AFUA_5G09970)"/>
    <property type="match status" value="1"/>
</dbReference>
<proteinExistence type="predicted"/>
<dbReference type="AlphaFoldDB" id="A0A395I7E2"/>
<gene>
    <name evidence="2" type="ORF">BO97DRAFT_363896</name>
</gene>
<evidence type="ECO:0000313" key="2">
    <source>
        <dbReference type="EMBL" id="RAL15203.1"/>
    </source>
</evidence>
<dbReference type="Proteomes" id="UP000248961">
    <property type="component" value="Unassembled WGS sequence"/>
</dbReference>